<dbReference type="InterPro" id="IPR030667">
    <property type="entry name" value="APP-BP1"/>
</dbReference>
<keyword evidence="8" id="KW-1185">Reference proteome</keyword>
<keyword evidence="4 5" id="KW-0833">Ubl conjugation pathway</keyword>
<evidence type="ECO:0000256" key="4">
    <source>
        <dbReference type="ARBA" id="ARBA00022786"/>
    </source>
</evidence>
<dbReference type="GO" id="GO:0005737">
    <property type="term" value="C:cytoplasm"/>
    <property type="evidence" value="ECO:0007669"/>
    <property type="project" value="TreeGrafter"/>
</dbReference>
<dbReference type="FunFam" id="3.40.50.720:FF:000475">
    <property type="entry name" value="NEDD8-activating enzyme E1 regulatory subunit"/>
    <property type="match status" value="1"/>
</dbReference>
<dbReference type="InterPro" id="IPR045886">
    <property type="entry name" value="ThiF/MoeB/HesA"/>
</dbReference>
<dbReference type="InterPro" id="IPR035985">
    <property type="entry name" value="Ubiquitin-activating_enz"/>
</dbReference>
<comment type="similarity">
    <text evidence="2 5">Belongs to the ubiquitin-activating E1 family. ULA1 subfamily.</text>
</comment>
<dbReference type="GO" id="GO:0045116">
    <property type="term" value="P:protein neddylation"/>
    <property type="evidence" value="ECO:0007669"/>
    <property type="project" value="UniProtKB-UniRule"/>
</dbReference>
<evidence type="ECO:0000256" key="2">
    <source>
        <dbReference type="ARBA" id="ARBA00006868"/>
    </source>
</evidence>
<comment type="pathway">
    <text evidence="1 5">Protein modification; protein neddylation.</text>
</comment>
<gene>
    <name evidence="7" type="primary">NAE1</name>
    <name evidence="7" type="ORF">EC973_005454</name>
</gene>
<dbReference type="UniPathway" id="UPA00885"/>
<dbReference type="EMBL" id="JABAYA010000031">
    <property type="protein sequence ID" value="KAF7728828.1"/>
    <property type="molecule type" value="Genomic_DNA"/>
</dbReference>
<dbReference type="PIRSF" id="PIRSF039099">
    <property type="entry name" value="APP-BP1"/>
    <property type="match status" value="1"/>
</dbReference>
<dbReference type="PANTHER" id="PTHR10953:SF29">
    <property type="entry name" value="NEDD8-ACTIVATING ENZYME E1 REGULATORY SUBUNIT"/>
    <property type="match status" value="1"/>
</dbReference>
<dbReference type="OrthoDB" id="1708823at2759"/>
<dbReference type="SUPFAM" id="SSF69572">
    <property type="entry name" value="Activating enzymes of the ubiquitin-like proteins"/>
    <property type="match status" value="1"/>
</dbReference>
<comment type="function">
    <text evidence="5">Regulatory subunit of the dimeric UBA3-ULA1 E1 enzyme.</text>
</comment>
<evidence type="ECO:0000313" key="7">
    <source>
        <dbReference type="EMBL" id="KAF7728828.1"/>
    </source>
</evidence>
<comment type="caution">
    <text evidence="7">The sequence shown here is derived from an EMBL/GenBank/DDBJ whole genome shotgun (WGS) entry which is preliminary data.</text>
</comment>
<protein>
    <recommendedName>
        <fullName evidence="3 5">NEDD8-activating enzyme E1 regulatory subunit</fullName>
    </recommendedName>
</protein>
<dbReference type="GO" id="GO:0019781">
    <property type="term" value="F:NEDD8 activating enzyme activity"/>
    <property type="evidence" value="ECO:0007669"/>
    <property type="project" value="UniProtKB-UniRule"/>
</dbReference>
<accession>A0A8H7BS17</accession>
<evidence type="ECO:0000256" key="5">
    <source>
        <dbReference type="PIRNR" id="PIRNR039099"/>
    </source>
</evidence>
<evidence type="ECO:0000259" key="6">
    <source>
        <dbReference type="Pfam" id="PF00899"/>
    </source>
</evidence>
<dbReference type="Gene3D" id="3.40.50.720">
    <property type="entry name" value="NAD(P)-binding Rossmann-like Domain"/>
    <property type="match status" value="2"/>
</dbReference>
<dbReference type="CDD" id="cd01493">
    <property type="entry name" value="APPBP1_RUB"/>
    <property type="match status" value="1"/>
</dbReference>
<proteinExistence type="inferred from homology"/>
<organism evidence="7 8">
    <name type="scientific">Apophysomyces ossiformis</name>
    <dbReference type="NCBI Taxonomy" id="679940"/>
    <lineage>
        <taxon>Eukaryota</taxon>
        <taxon>Fungi</taxon>
        <taxon>Fungi incertae sedis</taxon>
        <taxon>Mucoromycota</taxon>
        <taxon>Mucoromycotina</taxon>
        <taxon>Mucoromycetes</taxon>
        <taxon>Mucorales</taxon>
        <taxon>Mucorineae</taxon>
        <taxon>Mucoraceae</taxon>
        <taxon>Apophysomyces</taxon>
    </lineage>
</organism>
<dbReference type="InterPro" id="IPR000594">
    <property type="entry name" value="ThiF_NAD_FAD-bd"/>
</dbReference>
<dbReference type="PANTHER" id="PTHR10953">
    <property type="entry name" value="UBIQUITIN-ACTIVATING ENZYME E1"/>
    <property type="match status" value="1"/>
</dbReference>
<evidence type="ECO:0000256" key="3">
    <source>
        <dbReference type="ARBA" id="ARBA00015407"/>
    </source>
</evidence>
<reference evidence="7" key="1">
    <citation type="submission" date="2020-01" db="EMBL/GenBank/DDBJ databases">
        <title>Genome Sequencing of Three Apophysomyces-Like Fungal Strains Confirms a Novel Fungal Genus in the Mucoromycota with divergent Burkholderia-like Endosymbiotic Bacteria.</title>
        <authorList>
            <person name="Stajich J.E."/>
            <person name="Macias A.M."/>
            <person name="Carter-House D."/>
            <person name="Lovett B."/>
            <person name="Kasson L.R."/>
            <person name="Berry K."/>
            <person name="Grigoriev I."/>
            <person name="Chang Y."/>
            <person name="Spatafora J."/>
            <person name="Kasson M.T."/>
        </authorList>
    </citation>
    <scope>NUCLEOTIDE SEQUENCE</scope>
    <source>
        <strain evidence="7">NRRL A-21654</strain>
    </source>
</reference>
<dbReference type="Pfam" id="PF00899">
    <property type="entry name" value="ThiF"/>
    <property type="match status" value="1"/>
</dbReference>
<sequence length="531" mass="58997">MASTNELRNQKYDRQLRLWATAGQSALENAHVCLLNATSTGCEILKNLILPGIGGVAIADGGIVDAKDISTNFFLDMDSVGRPKAEAVSELLKELNEDVSASFTAKTPSELINNEPEYFDPFCMVIATDLHEEDTIKLSALCEKANKILIHVQCKGLSGLFRVQSTEHAIIESHPENVVDLRLISPFKQLKKYVDTFDLDSLDQTDHAHVPFVVVILKYVELWKAQHGGEAPNSYSDRNQLKEQIRAGMRTSDEENFEEAMANVWRLAPSSGNIPSEVQQIFDDPACENITAESPAFWVIARAVRDFVAQEGEGQLPLSGKLPDMKSDTSNYVRLQNVQAQEDLLAVTTRVKDILQSLGSDTDVVPTETIQSFCKNAAYVKLLKYRSIKEEYVTNPRKDQIVTFVENDPNMSYYIAYRAADRFYTKTHRWPGSVTGVSAEDVELLKQESLTVLQSIGVSDEKASELLKLDSIVRACTNYVRFANKETTNLAALIGGLVSQEAIKLITHQYIPINNTCVFNGIASTSSVFEL</sequence>
<dbReference type="Proteomes" id="UP000605846">
    <property type="component" value="Unassembled WGS sequence"/>
</dbReference>
<name>A0A8H7BS17_9FUNG</name>
<feature type="domain" description="THIF-type NAD/FAD binding fold" evidence="6">
    <location>
        <begin position="12"/>
        <end position="517"/>
    </location>
</feature>
<evidence type="ECO:0000313" key="8">
    <source>
        <dbReference type="Proteomes" id="UP000605846"/>
    </source>
</evidence>
<dbReference type="AlphaFoldDB" id="A0A8H7BS17"/>
<evidence type="ECO:0000256" key="1">
    <source>
        <dbReference type="ARBA" id="ARBA00005032"/>
    </source>
</evidence>